<dbReference type="OrthoDB" id="6119954at2759"/>
<name>A0A9W9V300_9EURO</name>
<dbReference type="Gene3D" id="3.40.630.10">
    <property type="entry name" value="Zn peptidases"/>
    <property type="match status" value="2"/>
</dbReference>
<evidence type="ECO:0000313" key="3">
    <source>
        <dbReference type="Proteomes" id="UP001147782"/>
    </source>
</evidence>
<keyword evidence="3" id="KW-1185">Reference proteome</keyword>
<protein>
    <recommendedName>
        <fullName evidence="4">Peptidase M20 dimerisation domain-containing protein</fullName>
    </recommendedName>
</protein>
<dbReference type="AlphaFoldDB" id="A0A9W9V300"/>
<accession>A0A9W9V300</accession>
<gene>
    <name evidence="2" type="ORF">N7496_010328</name>
</gene>
<evidence type="ECO:0008006" key="4">
    <source>
        <dbReference type="Google" id="ProtNLM"/>
    </source>
</evidence>
<dbReference type="EMBL" id="JAPZBS010000008">
    <property type="protein sequence ID" value="KAJ5364615.1"/>
    <property type="molecule type" value="Genomic_DNA"/>
</dbReference>
<dbReference type="RefSeq" id="XP_056552241.1">
    <property type="nucleotide sequence ID" value="XM_056703241.1"/>
</dbReference>
<dbReference type="SUPFAM" id="SSF53187">
    <property type="entry name" value="Zn-dependent exopeptidases"/>
    <property type="match status" value="1"/>
</dbReference>
<proteinExistence type="predicted"/>
<reference evidence="2" key="1">
    <citation type="submission" date="2022-11" db="EMBL/GenBank/DDBJ databases">
        <authorList>
            <person name="Petersen C."/>
        </authorList>
    </citation>
    <scope>NUCLEOTIDE SEQUENCE</scope>
    <source>
        <strain evidence="2">IBT 29864</strain>
    </source>
</reference>
<keyword evidence="1" id="KW-0732">Signal</keyword>
<organism evidence="2 3">
    <name type="scientific">Penicillium cataractarum</name>
    <dbReference type="NCBI Taxonomy" id="2100454"/>
    <lineage>
        <taxon>Eukaryota</taxon>
        <taxon>Fungi</taxon>
        <taxon>Dikarya</taxon>
        <taxon>Ascomycota</taxon>
        <taxon>Pezizomycotina</taxon>
        <taxon>Eurotiomycetes</taxon>
        <taxon>Eurotiomycetidae</taxon>
        <taxon>Eurotiales</taxon>
        <taxon>Aspergillaceae</taxon>
        <taxon>Penicillium</taxon>
    </lineage>
</organism>
<evidence type="ECO:0000313" key="2">
    <source>
        <dbReference type="EMBL" id="KAJ5364615.1"/>
    </source>
</evidence>
<dbReference type="GeneID" id="81442420"/>
<evidence type="ECO:0000256" key="1">
    <source>
        <dbReference type="SAM" id="SignalP"/>
    </source>
</evidence>
<dbReference type="Proteomes" id="UP001147782">
    <property type="component" value="Unassembled WGS sequence"/>
</dbReference>
<dbReference type="InterPro" id="IPR052030">
    <property type="entry name" value="Peptidase_M20/M20A_hydrolases"/>
</dbReference>
<reference evidence="2" key="2">
    <citation type="journal article" date="2023" name="IMA Fungus">
        <title>Comparative genomic study of the Penicillium genus elucidates a diverse pangenome and 15 lateral gene transfer events.</title>
        <authorList>
            <person name="Petersen C."/>
            <person name="Sorensen T."/>
            <person name="Nielsen M.R."/>
            <person name="Sondergaard T.E."/>
            <person name="Sorensen J.L."/>
            <person name="Fitzpatrick D.A."/>
            <person name="Frisvad J.C."/>
            <person name="Nielsen K.L."/>
        </authorList>
    </citation>
    <scope>NUCLEOTIDE SEQUENCE</scope>
    <source>
        <strain evidence="2">IBT 29864</strain>
    </source>
</reference>
<feature type="signal peptide" evidence="1">
    <location>
        <begin position="1"/>
        <end position="27"/>
    </location>
</feature>
<dbReference type="PANTHER" id="PTHR30575:SF0">
    <property type="entry name" value="XAA-ARG DIPEPTIDASE"/>
    <property type="match status" value="1"/>
</dbReference>
<dbReference type="GO" id="GO:0016805">
    <property type="term" value="F:dipeptidase activity"/>
    <property type="evidence" value="ECO:0007669"/>
    <property type="project" value="TreeGrafter"/>
</dbReference>
<comment type="caution">
    <text evidence="2">The sequence shown here is derived from an EMBL/GenBank/DDBJ whole genome shotgun (WGS) entry which is preliminary data.</text>
</comment>
<feature type="chain" id="PRO_5040894785" description="Peptidase M20 dimerisation domain-containing protein" evidence="1">
    <location>
        <begin position="28"/>
        <end position="540"/>
    </location>
</feature>
<dbReference type="PANTHER" id="PTHR30575">
    <property type="entry name" value="PEPTIDASE M20"/>
    <property type="match status" value="1"/>
</dbReference>
<sequence length="540" mass="58656">MVFRSIANGHLLSLLASANILINHCLAKPIANISDIDAHLLSLKPSFFPDLETISRDIYNNPELGGSEFFAHSSTVNYFQNTGSGDWEVFPNLMPSLPTAWKIEFSHFPANWPRDQPIPTVGFMSEFDALPIEMGTQLGHSCGHHLIWLQGVYAASLARQTLIDYDIPGRIVVVGCPDEEQSAGKFTLEQAGIFDISQVWLMSHPTIANAIQPMSARQNIIVKVIKDTHFEAVKYAYNILVPLANITTLPGEFSTAALIEDTGFFVCNVVQADIALGVVGQGATIASVTDTINAIKTAQPGFASTNFTLIEDPNIAGGVQILFTGNAGHASQANLGAMALSIATFQALNATNGAFQFYLPDNTTIAELDFTVDVRTRWTTDMESVVDFVLDLIPTKSFSLDIMYPAYEPDPKLGPLFIDTIGLPEYGAQNWSISKTPPAATDASWVQQAQVLAKNGNHTLQSVEKAVLHANFNICEQPVAQCPFNHDPPFALIAGTDHAYDQTEKVARAIARIAVQLLNDANMMGDVTSNIRNGPAPNRR</sequence>